<reference evidence="2 3" key="1">
    <citation type="journal article" date="2020" name="BMC Genomics">
        <title>Intraspecific diversification of the crop wild relative Brassica cretica Lam. using demographic model selection.</title>
        <authorList>
            <person name="Kioukis A."/>
            <person name="Michalopoulou V.A."/>
            <person name="Briers L."/>
            <person name="Pirintsos S."/>
            <person name="Studholme D.J."/>
            <person name="Pavlidis P."/>
            <person name="Sarris P.F."/>
        </authorList>
    </citation>
    <scope>NUCLEOTIDE SEQUENCE [LARGE SCALE GENOMIC DNA]</scope>
    <source>
        <strain evidence="3">cv. PFS-1207/04</strain>
    </source>
</reference>
<dbReference type="InterPro" id="IPR002156">
    <property type="entry name" value="RNaseH_domain"/>
</dbReference>
<dbReference type="Pfam" id="PF13456">
    <property type="entry name" value="RVT_3"/>
    <property type="match status" value="1"/>
</dbReference>
<comment type="caution">
    <text evidence="2">The sequence shown here is derived from an EMBL/GenBank/DDBJ whole genome shotgun (WGS) entry which is preliminary data.</text>
</comment>
<dbReference type="Proteomes" id="UP000266723">
    <property type="component" value="Unassembled WGS sequence"/>
</dbReference>
<evidence type="ECO:0000313" key="3">
    <source>
        <dbReference type="Proteomes" id="UP000266723"/>
    </source>
</evidence>
<dbReference type="EMBL" id="QGKV02000297">
    <property type="protein sequence ID" value="KAF3609942.1"/>
    <property type="molecule type" value="Genomic_DNA"/>
</dbReference>
<dbReference type="InterPro" id="IPR036397">
    <property type="entry name" value="RNaseH_sf"/>
</dbReference>
<dbReference type="InterPro" id="IPR052929">
    <property type="entry name" value="RNase_H-like_EbsB-rel"/>
</dbReference>
<dbReference type="PANTHER" id="PTHR47074:SF11">
    <property type="entry name" value="REVERSE TRANSCRIPTASE-LIKE PROTEIN"/>
    <property type="match status" value="1"/>
</dbReference>
<dbReference type="SUPFAM" id="SSF53098">
    <property type="entry name" value="Ribonuclease H-like"/>
    <property type="match status" value="1"/>
</dbReference>
<dbReference type="CDD" id="cd06222">
    <property type="entry name" value="RNase_H_like"/>
    <property type="match status" value="1"/>
</dbReference>
<accession>A0ABQ7F256</accession>
<sequence>MLFNNKLFSVEEVVTHAVAAAREWLNAQSKTQSKVVAPRASRTVSLQDIVVKTDATWKDDSRTAGLGWTTKYTGERLNFQSATCFVSSPLAAEGLAMREAIKKCKELGLRHIRIESDSTQLIKTLNSKKEPPEIYGIVSDIRIECNAFDSVYFVWIPRGRNSVADRLAKQALALHRTV</sequence>
<organism evidence="2 3">
    <name type="scientific">Brassica cretica</name>
    <name type="common">Mustard</name>
    <dbReference type="NCBI Taxonomy" id="69181"/>
    <lineage>
        <taxon>Eukaryota</taxon>
        <taxon>Viridiplantae</taxon>
        <taxon>Streptophyta</taxon>
        <taxon>Embryophyta</taxon>
        <taxon>Tracheophyta</taxon>
        <taxon>Spermatophyta</taxon>
        <taxon>Magnoliopsida</taxon>
        <taxon>eudicotyledons</taxon>
        <taxon>Gunneridae</taxon>
        <taxon>Pentapetalae</taxon>
        <taxon>rosids</taxon>
        <taxon>malvids</taxon>
        <taxon>Brassicales</taxon>
        <taxon>Brassicaceae</taxon>
        <taxon>Brassiceae</taxon>
        <taxon>Brassica</taxon>
    </lineage>
</organism>
<dbReference type="InterPro" id="IPR044730">
    <property type="entry name" value="RNase_H-like_dom_plant"/>
</dbReference>
<protein>
    <recommendedName>
        <fullName evidence="1">RNase H type-1 domain-containing protein</fullName>
    </recommendedName>
</protein>
<dbReference type="Gene3D" id="3.30.420.10">
    <property type="entry name" value="Ribonuclease H-like superfamily/Ribonuclease H"/>
    <property type="match status" value="1"/>
</dbReference>
<proteinExistence type="predicted"/>
<gene>
    <name evidence="2" type="ORF">DY000_02047563</name>
</gene>
<feature type="domain" description="RNase H type-1" evidence="1">
    <location>
        <begin position="53"/>
        <end position="171"/>
    </location>
</feature>
<dbReference type="InterPro" id="IPR012337">
    <property type="entry name" value="RNaseH-like_sf"/>
</dbReference>
<name>A0ABQ7F256_BRACR</name>
<keyword evidence="3" id="KW-1185">Reference proteome</keyword>
<evidence type="ECO:0000259" key="1">
    <source>
        <dbReference type="Pfam" id="PF13456"/>
    </source>
</evidence>
<dbReference type="PANTHER" id="PTHR47074">
    <property type="entry name" value="BNAC02G40300D PROTEIN"/>
    <property type="match status" value="1"/>
</dbReference>
<evidence type="ECO:0000313" key="2">
    <source>
        <dbReference type="EMBL" id="KAF3609942.1"/>
    </source>
</evidence>